<evidence type="ECO:0000256" key="1">
    <source>
        <dbReference type="SAM" id="MobiDB-lite"/>
    </source>
</evidence>
<protein>
    <submittedName>
        <fullName evidence="2">Uncharacterized protein</fullName>
    </submittedName>
</protein>
<organism evidence="2 3">
    <name type="scientific">Roseovarius aestuarii</name>
    <dbReference type="NCBI Taxonomy" id="475083"/>
    <lineage>
        <taxon>Bacteria</taxon>
        <taxon>Pseudomonadati</taxon>
        <taxon>Pseudomonadota</taxon>
        <taxon>Alphaproteobacteria</taxon>
        <taxon>Rhodobacterales</taxon>
        <taxon>Roseobacteraceae</taxon>
        <taxon>Roseovarius</taxon>
    </lineage>
</organism>
<dbReference type="AlphaFoldDB" id="A0A1X7BW11"/>
<evidence type="ECO:0000313" key="2">
    <source>
        <dbReference type="EMBL" id="SMC13803.1"/>
    </source>
</evidence>
<keyword evidence="3" id="KW-1185">Reference proteome</keyword>
<reference evidence="2 3" key="1">
    <citation type="submission" date="2017-03" db="EMBL/GenBank/DDBJ databases">
        <authorList>
            <person name="Afonso C.L."/>
            <person name="Miller P.J."/>
            <person name="Scott M.A."/>
            <person name="Spackman E."/>
            <person name="Goraichik I."/>
            <person name="Dimitrov K.M."/>
            <person name="Suarez D.L."/>
            <person name="Swayne D.E."/>
        </authorList>
    </citation>
    <scope>NUCLEOTIDE SEQUENCE [LARGE SCALE GENOMIC DNA]</scope>
    <source>
        <strain evidence="2 3">CECT 7745</strain>
    </source>
</reference>
<gene>
    <name evidence="2" type="ORF">ROA7745_03663</name>
</gene>
<accession>A0A1X7BW11</accession>
<proteinExistence type="predicted"/>
<dbReference type="Proteomes" id="UP000193224">
    <property type="component" value="Unassembled WGS sequence"/>
</dbReference>
<evidence type="ECO:0000313" key="3">
    <source>
        <dbReference type="Proteomes" id="UP000193224"/>
    </source>
</evidence>
<sequence length="89" mass="9910">MLTNLPEVVVAGDSSFATTSKGMLNMTSYKSFAMLLNDIEKFSEDQQITEAGSLIKNAREALRKDLRDQVEKRRSSRKSDISTGAQQHS</sequence>
<dbReference type="EMBL" id="FWXB01000017">
    <property type="protein sequence ID" value="SMC13803.1"/>
    <property type="molecule type" value="Genomic_DNA"/>
</dbReference>
<name>A0A1X7BW11_9RHOB</name>
<feature type="compositionally biased region" description="Basic and acidic residues" evidence="1">
    <location>
        <begin position="66"/>
        <end position="80"/>
    </location>
</feature>
<feature type="region of interest" description="Disordered" evidence="1">
    <location>
        <begin position="66"/>
        <end position="89"/>
    </location>
</feature>